<accession>A0ACC6L191</accession>
<comment type="caution">
    <text evidence="1">The sequence shown here is derived from an EMBL/GenBank/DDBJ whole genome shotgun (WGS) entry which is preliminary data.</text>
</comment>
<keyword evidence="2" id="KW-1185">Reference proteome</keyword>
<reference evidence="1" key="1">
    <citation type="submission" date="2023-07" db="EMBL/GenBank/DDBJ databases">
        <title>Sorghum-associated microbial communities from plants grown in Nebraska, USA.</title>
        <authorList>
            <person name="Schachtman D."/>
        </authorList>
    </citation>
    <scope>NUCLEOTIDE SEQUENCE</scope>
    <source>
        <strain evidence="1">2697</strain>
    </source>
</reference>
<sequence length="57" mass="6662">MNKTLKFMNQETQHPSLVIESPNGTVIKLYHSISEEYLKELLDEFLVEKKVVTRPNT</sequence>
<evidence type="ECO:0000313" key="1">
    <source>
        <dbReference type="EMBL" id="MDR6785256.1"/>
    </source>
</evidence>
<protein>
    <submittedName>
        <fullName evidence="1">Uncharacterized protein</fullName>
    </submittedName>
</protein>
<dbReference type="EMBL" id="JAVDTF010000003">
    <property type="protein sequence ID" value="MDR6785256.1"/>
    <property type="molecule type" value="Genomic_DNA"/>
</dbReference>
<evidence type="ECO:0000313" key="2">
    <source>
        <dbReference type="Proteomes" id="UP001246858"/>
    </source>
</evidence>
<gene>
    <name evidence="1" type="ORF">J2X78_003830</name>
</gene>
<name>A0ACC6L191_9SPHI</name>
<proteinExistence type="predicted"/>
<dbReference type="Proteomes" id="UP001246858">
    <property type="component" value="Unassembled WGS sequence"/>
</dbReference>
<organism evidence="1 2">
    <name type="scientific">Pedobacter africanus</name>
    <dbReference type="NCBI Taxonomy" id="151894"/>
    <lineage>
        <taxon>Bacteria</taxon>
        <taxon>Pseudomonadati</taxon>
        <taxon>Bacteroidota</taxon>
        <taxon>Sphingobacteriia</taxon>
        <taxon>Sphingobacteriales</taxon>
        <taxon>Sphingobacteriaceae</taxon>
        <taxon>Pedobacter</taxon>
    </lineage>
</organism>